<protein>
    <submittedName>
        <fullName evidence="2">Uncharacterized protein</fullName>
    </submittedName>
</protein>
<organism evidence="2 3">
    <name type="scientific">Stylonychia lemnae</name>
    <name type="common">Ciliate</name>
    <dbReference type="NCBI Taxonomy" id="5949"/>
    <lineage>
        <taxon>Eukaryota</taxon>
        <taxon>Sar</taxon>
        <taxon>Alveolata</taxon>
        <taxon>Ciliophora</taxon>
        <taxon>Intramacronucleata</taxon>
        <taxon>Spirotrichea</taxon>
        <taxon>Stichotrichia</taxon>
        <taxon>Sporadotrichida</taxon>
        <taxon>Oxytrichidae</taxon>
        <taxon>Stylonychinae</taxon>
        <taxon>Stylonychia</taxon>
    </lineage>
</organism>
<keyword evidence="1" id="KW-0175">Coiled coil</keyword>
<evidence type="ECO:0000256" key="1">
    <source>
        <dbReference type="SAM" id="Coils"/>
    </source>
</evidence>
<evidence type="ECO:0000313" key="3">
    <source>
        <dbReference type="Proteomes" id="UP000039865"/>
    </source>
</evidence>
<dbReference type="InParanoid" id="A0A077ZV39"/>
<sequence>MCIVFFKKNVAKQIKLIVLFNRDEQISRAQKRSNFGVHFGPQKIACAYDLQANGTWFGMNLDTGNYGFLTNFEKKPYKLIEDPKYRKGNLLMDFLRQEHRFTNPMHYQEHLDVFLKEGQKFNGTNIWLGNIHEYNAIAFSHNQQEQDNFTLIESDEIHGYGNGEVQDEWFKQKLGKQLIQQALHLYRNHSEKSLIDIQDQLEEQESQKNNTIIKNQNHNHHHRSTDNLHNNHKSDSQMYLKNLLFRVSECNYKPPNPEDWINIQHYTDQERYWNSSIFLDKHEERLGHDEMSYYATVSCSLMIASRTNELKFYERIYNHEKLRKDQLYNDNIADQLIGKQNSAHFDFLTKDDFSMVDYYEDYIYHQF</sequence>
<feature type="coiled-coil region" evidence="1">
    <location>
        <begin position="187"/>
        <end position="214"/>
    </location>
</feature>
<dbReference type="OrthoDB" id="191601at2759"/>
<dbReference type="EMBL" id="CCKQ01002376">
    <property type="protein sequence ID" value="CDW73469.1"/>
    <property type="molecule type" value="Genomic_DNA"/>
</dbReference>
<dbReference type="PANTHER" id="PTHR17985">
    <property type="entry name" value="SER/THR-RICH PROTEIN T10 IN DGCR REGION"/>
    <property type="match status" value="1"/>
</dbReference>
<dbReference type="PANTHER" id="PTHR17985:SF8">
    <property type="entry name" value="TRANSPORT AND GOLGI ORGANIZATION PROTEIN 2 HOMOLOG"/>
    <property type="match status" value="1"/>
</dbReference>
<dbReference type="InterPro" id="IPR008551">
    <property type="entry name" value="TANGO2"/>
</dbReference>
<gene>
    <name evidence="2" type="primary">Contig18017.g19151</name>
    <name evidence="2" type="ORF">STYLEM_2447</name>
</gene>
<dbReference type="Proteomes" id="UP000039865">
    <property type="component" value="Unassembled WGS sequence"/>
</dbReference>
<evidence type="ECO:0000313" key="2">
    <source>
        <dbReference type="EMBL" id="CDW73469.1"/>
    </source>
</evidence>
<accession>A0A077ZV39</accession>
<keyword evidence="3" id="KW-1185">Reference proteome</keyword>
<dbReference type="AlphaFoldDB" id="A0A077ZV39"/>
<name>A0A077ZV39_STYLE</name>
<proteinExistence type="predicted"/>
<dbReference type="Pfam" id="PF05742">
    <property type="entry name" value="TANGO2"/>
    <property type="match status" value="1"/>
</dbReference>
<reference evidence="2 3" key="1">
    <citation type="submission" date="2014-06" db="EMBL/GenBank/DDBJ databases">
        <authorList>
            <person name="Swart Estienne"/>
        </authorList>
    </citation>
    <scope>NUCLEOTIDE SEQUENCE [LARGE SCALE GENOMIC DNA]</scope>
    <source>
        <strain evidence="2 3">130c</strain>
    </source>
</reference>